<organism evidence="2 3">
    <name type="scientific">Solidesulfovibrio carbinolicus</name>
    <dbReference type="NCBI Taxonomy" id="296842"/>
    <lineage>
        <taxon>Bacteria</taxon>
        <taxon>Pseudomonadati</taxon>
        <taxon>Thermodesulfobacteriota</taxon>
        <taxon>Desulfovibrionia</taxon>
        <taxon>Desulfovibrionales</taxon>
        <taxon>Desulfovibrionaceae</taxon>
        <taxon>Solidesulfovibrio</taxon>
    </lineage>
</organism>
<dbReference type="EMBL" id="CP026538">
    <property type="protein sequence ID" value="QAZ67232.1"/>
    <property type="molecule type" value="Genomic_DNA"/>
</dbReference>
<accession>A0A4V0YQR6</accession>
<proteinExistence type="predicted"/>
<evidence type="ECO:0000313" key="3">
    <source>
        <dbReference type="Proteomes" id="UP000293296"/>
    </source>
</evidence>
<dbReference type="Pfam" id="PF07238">
    <property type="entry name" value="PilZ"/>
    <property type="match status" value="1"/>
</dbReference>
<reference evidence="2 3" key="1">
    <citation type="submission" date="2018-02" db="EMBL/GenBank/DDBJ databases">
        <title>Genome sequence of Desulfovibrio carbinolicus DSM 3852.</title>
        <authorList>
            <person name="Wilbanks E."/>
            <person name="Skennerton C.T."/>
            <person name="Orphan V.J."/>
        </authorList>
    </citation>
    <scope>NUCLEOTIDE SEQUENCE [LARGE SCALE GENOMIC DNA]</scope>
    <source>
        <strain evidence="2 3">DSM 3852</strain>
    </source>
</reference>
<dbReference type="AlphaFoldDB" id="A0A4V0YQR6"/>
<feature type="domain" description="PilZ" evidence="1">
    <location>
        <begin position="4"/>
        <end position="97"/>
    </location>
</feature>
<dbReference type="GO" id="GO:0035438">
    <property type="term" value="F:cyclic-di-GMP binding"/>
    <property type="evidence" value="ECO:0007669"/>
    <property type="project" value="InterPro"/>
</dbReference>
<name>A0A4V0YQR6_9BACT</name>
<protein>
    <submittedName>
        <fullName evidence="2">PilZ domain-containing protein</fullName>
    </submittedName>
</protein>
<dbReference type="Proteomes" id="UP000293296">
    <property type="component" value="Chromosome"/>
</dbReference>
<dbReference type="SUPFAM" id="SSF141371">
    <property type="entry name" value="PilZ domain-like"/>
    <property type="match status" value="1"/>
</dbReference>
<dbReference type="OrthoDB" id="370480at2"/>
<dbReference type="InterPro" id="IPR009875">
    <property type="entry name" value="PilZ_domain"/>
</dbReference>
<evidence type="ECO:0000313" key="2">
    <source>
        <dbReference type="EMBL" id="QAZ67232.1"/>
    </source>
</evidence>
<sequence>MGDNKRRRSRVCAQFDAYVYIDGEKIPVSTQNLSLKGALFCPEPRLAPSRDCTVVFELAKDIKVRLKATVVRSNDEGVAIDFDSMDESAFFHLRNMVRYSSQDADRIDDELHVPAFDVDREGGGS</sequence>
<dbReference type="Gene3D" id="2.40.10.220">
    <property type="entry name" value="predicted glycosyltransferase like domains"/>
    <property type="match status" value="1"/>
</dbReference>
<dbReference type="KEGG" id="dcb:C3Y92_08300"/>
<dbReference type="RefSeq" id="WP_129351604.1">
    <property type="nucleotide sequence ID" value="NZ_CP026538.1"/>
</dbReference>
<gene>
    <name evidence="2" type="ORF">C3Y92_08300</name>
</gene>
<keyword evidence="3" id="KW-1185">Reference proteome</keyword>
<evidence type="ECO:0000259" key="1">
    <source>
        <dbReference type="Pfam" id="PF07238"/>
    </source>
</evidence>